<protein>
    <submittedName>
        <fullName evidence="1">Uncharacterized protein</fullName>
    </submittedName>
</protein>
<proteinExistence type="predicted"/>
<dbReference type="RefSeq" id="WP_145399693.1">
    <property type="nucleotide sequence ID" value="NZ_VLKU01000014.1"/>
</dbReference>
<dbReference type="AlphaFoldDB" id="A0A562NB99"/>
<evidence type="ECO:0000313" key="1">
    <source>
        <dbReference type="EMBL" id="TWI29426.1"/>
    </source>
</evidence>
<comment type="caution">
    <text evidence="1">The sequence shown here is derived from an EMBL/GenBank/DDBJ whole genome shotgun (WGS) entry which is preliminary data.</text>
</comment>
<accession>A0A562NB99</accession>
<dbReference type="EMBL" id="VLKU01000014">
    <property type="protein sequence ID" value="TWI29426.1"/>
    <property type="molecule type" value="Genomic_DNA"/>
</dbReference>
<gene>
    <name evidence="1" type="ORF">IQ24_03636</name>
</gene>
<dbReference type="Proteomes" id="UP000316225">
    <property type="component" value="Unassembled WGS sequence"/>
</dbReference>
<reference evidence="1 2" key="1">
    <citation type="journal article" date="2015" name="Stand. Genomic Sci.">
        <title>Genomic Encyclopedia of Bacterial and Archaeal Type Strains, Phase III: the genomes of soil and plant-associated and newly described type strains.</title>
        <authorList>
            <person name="Whitman W.B."/>
            <person name="Woyke T."/>
            <person name="Klenk H.P."/>
            <person name="Zhou Y."/>
            <person name="Lilburn T.G."/>
            <person name="Beck B.J."/>
            <person name="De Vos P."/>
            <person name="Vandamme P."/>
            <person name="Eisen J.A."/>
            <person name="Garrity G."/>
            <person name="Hugenholtz P."/>
            <person name="Kyrpides N.C."/>
        </authorList>
    </citation>
    <scope>NUCLEOTIDE SEQUENCE [LARGE SCALE GENOMIC DNA]</scope>
    <source>
        <strain evidence="1 2">CGMCC 1.5364</strain>
    </source>
</reference>
<dbReference type="OrthoDB" id="7476630at2"/>
<name>A0A562NB99_9RHOB</name>
<evidence type="ECO:0000313" key="2">
    <source>
        <dbReference type="Proteomes" id="UP000316225"/>
    </source>
</evidence>
<organism evidence="1 2">
    <name type="scientific">Paracoccus sulfuroxidans</name>
    <dbReference type="NCBI Taxonomy" id="384678"/>
    <lineage>
        <taxon>Bacteria</taxon>
        <taxon>Pseudomonadati</taxon>
        <taxon>Pseudomonadota</taxon>
        <taxon>Alphaproteobacteria</taxon>
        <taxon>Rhodobacterales</taxon>
        <taxon>Paracoccaceae</taxon>
        <taxon>Paracoccus</taxon>
    </lineage>
</organism>
<keyword evidence="2" id="KW-1185">Reference proteome</keyword>
<sequence length="173" mass="18097">MAAELTSGDKASIQEVTGIPSGSLQVSPIAFPGLNACELFDALDQRIKGADAAKVVARISGKWVVASQPDAALQVLDGCASEGDDARGLALLIGTLHQPRLDAVTELKSPLVDTMLRKAGASFQPPESVRQGNQQVVSFLALGPDGQSLLRVTANWQPRVSLTTVIEPVATQN</sequence>